<organism evidence="2 3">
    <name type="scientific">Paraclostridium sordellii</name>
    <name type="common">Clostridium sordellii</name>
    <dbReference type="NCBI Taxonomy" id="1505"/>
    <lineage>
        <taxon>Bacteria</taxon>
        <taxon>Bacillati</taxon>
        <taxon>Bacillota</taxon>
        <taxon>Clostridia</taxon>
        <taxon>Peptostreptococcales</taxon>
        <taxon>Peptostreptococcaceae</taxon>
        <taxon>Paraclostridium</taxon>
    </lineage>
</organism>
<gene>
    <name evidence="2" type="ORF">R28058_24441</name>
</gene>
<proteinExistence type="predicted"/>
<dbReference type="InterPro" id="IPR043723">
    <property type="entry name" value="DUF5665"/>
</dbReference>
<dbReference type="Proteomes" id="UP000049127">
    <property type="component" value="Unassembled WGS sequence"/>
</dbReference>
<dbReference type="AlphaFoldDB" id="A0A0C7P0K5"/>
<keyword evidence="1" id="KW-1133">Transmembrane helix</keyword>
<keyword evidence="1" id="KW-0812">Transmembrane</keyword>
<feature type="transmembrane region" description="Helical" evidence="1">
    <location>
        <begin position="74"/>
        <end position="96"/>
    </location>
</feature>
<evidence type="ECO:0000313" key="2">
    <source>
        <dbReference type="EMBL" id="CEQ04726.1"/>
    </source>
</evidence>
<evidence type="ECO:0000313" key="3">
    <source>
        <dbReference type="Proteomes" id="UP000049127"/>
    </source>
</evidence>
<dbReference type="RefSeq" id="WP_055340226.1">
    <property type="nucleotide sequence ID" value="NZ_CDNI01000021.1"/>
</dbReference>
<dbReference type="Pfam" id="PF18910">
    <property type="entry name" value="DUF5665"/>
    <property type="match status" value="1"/>
</dbReference>
<reference evidence="2 3" key="1">
    <citation type="submission" date="2015-01" db="EMBL/GenBank/DDBJ databases">
        <authorList>
            <person name="Aslett A.Martin."/>
            <person name="De Silva Nishadi"/>
        </authorList>
    </citation>
    <scope>NUCLEOTIDE SEQUENCE [LARGE SCALE GENOMIC DNA]</scope>
    <source>
        <strain evidence="2 3">R28058</strain>
    </source>
</reference>
<evidence type="ECO:0000256" key="1">
    <source>
        <dbReference type="SAM" id="Phobius"/>
    </source>
</evidence>
<feature type="transmembrane region" description="Helical" evidence="1">
    <location>
        <begin position="102"/>
        <end position="119"/>
    </location>
</feature>
<dbReference type="OrthoDB" id="1634137at2"/>
<accession>A0A0C7P0K5</accession>
<keyword evidence="1" id="KW-0472">Membrane</keyword>
<name>A0A0C7P0K5_PARSO</name>
<sequence length="125" mass="14693">MKKYRTGNKMIIKVINMKDIDKKINGDENDPVYLRTLNIVNNKLDDLMYIIERSRIREFMILTDSRRRMFTTNFIAGIGKGFGQAIGFSILTAIFIYFISKWVNLPIIGAYLAEFLDIVDKYRRK</sequence>
<protein>
    <submittedName>
        <fullName evidence="2">Uncharacterized protein</fullName>
    </submittedName>
</protein>
<dbReference type="EMBL" id="CEKZ01000014">
    <property type="protein sequence ID" value="CEQ04726.1"/>
    <property type="molecule type" value="Genomic_DNA"/>
</dbReference>